<dbReference type="Pfam" id="PF01381">
    <property type="entry name" value="HTH_3"/>
    <property type="match status" value="1"/>
</dbReference>
<accession>A0A4R6TPL2</accession>
<dbReference type="PROSITE" id="PS50943">
    <property type="entry name" value="HTH_CROC1"/>
    <property type="match status" value="1"/>
</dbReference>
<evidence type="ECO:0000313" key="3">
    <source>
        <dbReference type="Proteomes" id="UP000295632"/>
    </source>
</evidence>
<proteinExistence type="predicted"/>
<reference evidence="2 3" key="1">
    <citation type="submission" date="2019-03" db="EMBL/GenBank/DDBJ databases">
        <title>Genomic Encyclopedia of Type Strains, Phase IV (KMG-IV): sequencing the most valuable type-strain genomes for metagenomic binning, comparative biology and taxonomic classification.</title>
        <authorList>
            <person name="Goeker M."/>
        </authorList>
    </citation>
    <scope>NUCLEOTIDE SEQUENCE [LARGE SCALE GENOMIC DNA]</scope>
    <source>
        <strain evidence="2 3">DSM 28697</strain>
    </source>
</reference>
<dbReference type="InterPro" id="IPR010982">
    <property type="entry name" value="Lambda_DNA-bd_dom_sf"/>
</dbReference>
<dbReference type="Proteomes" id="UP000295632">
    <property type="component" value="Unassembled WGS sequence"/>
</dbReference>
<dbReference type="Gene3D" id="1.10.260.40">
    <property type="entry name" value="lambda repressor-like DNA-binding domains"/>
    <property type="match status" value="1"/>
</dbReference>
<protein>
    <submittedName>
        <fullName evidence="2">Helix-turn-helix protein</fullName>
    </submittedName>
</protein>
<dbReference type="EMBL" id="SNYJ01000028">
    <property type="protein sequence ID" value="TDQ33798.1"/>
    <property type="molecule type" value="Genomic_DNA"/>
</dbReference>
<organism evidence="2 3">
    <name type="scientific">Aureibacillus halotolerans</name>
    <dbReference type="NCBI Taxonomy" id="1508390"/>
    <lineage>
        <taxon>Bacteria</taxon>
        <taxon>Bacillati</taxon>
        <taxon>Bacillota</taxon>
        <taxon>Bacilli</taxon>
        <taxon>Bacillales</taxon>
        <taxon>Bacillaceae</taxon>
        <taxon>Aureibacillus</taxon>
    </lineage>
</organism>
<dbReference type="SUPFAM" id="SSF47413">
    <property type="entry name" value="lambda repressor-like DNA-binding domains"/>
    <property type="match status" value="1"/>
</dbReference>
<dbReference type="SMART" id="SM00530">
    <property type="entry name" value="HTH_XRE"/>
    <property type="match status" value="1"/>
</dbReference>
<sequence>MKALREQSGITQRMLANQIGIDVTSLRNVEENNQSVNVELLGEISNALSISMDELLHTHVKDELLQGLQRVMLEYSSAKT</sequence>
<name>A0A4R6TPL2_9BACI</name>
<dbReference type="GO" id="GO:0003677">
    <property type="term" value="F:DNA binding"/>
    <property type="evidence" value="ECO:0007669"/>
    <property type="project" value="InterPro"/>
</dbReference>
<feature type="domain" description="HTH cro/C1-type" evidence="1">
    <location>
        <begin position="1"/>
        <end position="55"/>
    </location>
</feature>
<gene>
    <name evidence="2" type="ORF">EV213_12830</name>
</gene>
<comment type="caution">
    <text evidence="2">The sequence shown here is derived from an EMBL/GenBank/DDBJ whole genome shotgun (WGS) entry which is preliminary data.</text>
</comment>
<evidence type="ECO:0000259" key="1">
    <source>
        <dbReference type="PROSITE" id="PS50943"/>
    </source>
</evidence>
<evidence type="ECO:0000313" key="2">
    <source>
        <dbReference type="EMBL" id="TDQ33798.1"/>
    </source>
</evidence>
<keyword evidence="3" id="KW-1185">Reference proteome</keyword>
<dbReference type="AlphaFoldDB" id="A0A4R6TPL2"/>
<dbReference type="InterPro" id="IPR001387">
    <property type="entry name" value="Cro/C1-type_HTH"/>
</dbReference>
<dbReference type="CDD" id="cd00093">
    <property type="entry name" value="HTH_XRE"/>
    <property type="match status" value="1"/>
</dbReference>